<dbReference type="AlphaFoldDB" id="A0A9P8KZ34"/>
<organism evidence="3 4">
    <name type="scientific">Trichoglossum hirsutum</name>
    <dbReference type="NCBI Taxonomy" id="265104"/>
    <lineage>
        <taxon>Eukaryota</taxon>
        <taxon>Fungi</taxon>
        <taxon>Dikarya</taxon>
        <taxon>Ascomycota</taxon>
        <taxon>Pezizomycotina</taxon>
        <taxon>Geoglossomycetes</taxon>
        <taxon>Geoglossales</taxon>
        <taxon>Geoglossaceae</taxon>
        <taxon>Trichoglossum</taxon>
    </lineage>
</organism>
<dbReference type="EMBL" id="JAGHQM010003544">
    <property type="protein sequence ID" value="KAH0543134.1"/>
    <property type="molecule type" value="Genomic_DNA"/>
</dbReference>
<comment type="caution">
    <text evidence="3">The sequence shown here is derived from an EMBL/GenBank/DDBJ whole genome shotgun (WGS) entry which is preliminary data.</text>
</comment>
<evidence type="ECO:0000256" key="1">
    <source>
        <dbReference type="SAM" id="Coils"/>
    </source>
</evidence>
<evidence type="ECO:0000313" key="3">
    <source>
        <dbReference type="EMBL" id="KAH0543134.1"/>
    </source>
</evidence>
<dbReference type="Proteomes" id="UP000750711">
    <property type="component" value="Unassembled WGS sequence"/>
</dbReference>
<feature type="region of interest" description="Disordered" evidence="2">
    <location>
        <begin position="117"/>
        <end position="160"/>
    </location>
</feature>
<accession>A0A9P8KZ34</accession>
<name>A0A9P8KZ34_9PEZI</name>
<evidence type="ECO:0000256" key="2">
    <source>
        <dbReference type="SAM" id="MobiDB-lite"/>
    </source>
</evidence>
<sequence>MAISDSSPPVWWWRPNKRRPNAFLRIDSIATSQRGDRRFLSRFTALTNDFTQRGAKNNDLRSKLNEQVAKNAGLQNEFKEQNAKINSFQGEIARLLSEGRGLRDEICRLQSLSDVRKGERGSLRGKRMGDEERGGRRREEGTRKDKTLRILERPPFSSVN</sequence>
<keyword evidence="1" id="KW-0175">Coiled coil</keyword>
<feature type="coiled-coil region" evidence="1">
    <location>
        <begin position="57"/>
        <end position="98"/>
    </location>
</feature>
<proteinExistence type="predicted"/>
<keyword evidence="4" id="KW-1185">Reference proteome</keyword>
<evidence type="ECO:0000313" key="4">
    <source>
        <dbReference type="Proteomes" id="UP000750711"/>
    </source>
</evidence>
<feature type="compositionally biased region" description="Basic and acidic residues" evidence="2">
    <location>
        <begin position="117"/>
        <end position="152"/>
    </location>
</feature>
<protein>
    <submittedName>
        <fullName evidence="3">Uncharacterized protein</fullName>
    </submittedName>
</protein>
<reference evidence="3" key="1">
    <citation type="submission" date="2021-03" db="EMBL/GenBank/DDBJ databases">
        <title>Comparative genomics and phylogenomic investigation of the class Geoglossomycetes provide insights into ecological specialization and systematics.</title>
        <authorList>
            <person name="Melie T."/>
            <person name="Pirro S."/>
            <person name="Miller A.N."/>
            <person name="Quandt A."/>
        </authorList>
    </citation>
    <scope>NUCLEOTIDE SEQUENCE</scope>
    <source>
        <strain evidence="3">CAQ_001_2017</strain>
    </source>
</reference>
<gene>
    <name evidence="3" type="ORF">GP486_008593</name>
</gene>